<protein>
    <submittedName>
        <fullName evidence="2">Uncharacterized protein</fullName>
    </submittedName>
</protein>
<dbReference type="Proteomes" id="UP000266841">
    <property type="component" value="Unassembled WGS sequence"/>
</dbReference>
<feature type="compositionally biased region" description="Basic and acidic residues" evidence="1">
    <location>
        <begin position="30"/>
        <end position="53"/>
    </location>
</feature>
<gene>
    <name evidence="2" type="ORF">THAOC_05450</name>
</gene>
<evidence type="ECO:0000256" key="1">
    <source>
        <dbReference type="SAM" id="MobiDB-lite"/>
    </source>
</evidence>
<reference evidence="2 3" key="1">
    <citation type="journal article" date="2012" name="Genome Biol.">
        <title>Genome and low-iron response of an oceanic diatom adapted to chronic iron limitation.</title>
        <authorList>
            <person name="Lommer M."/>
            <person name="Specht M."/>
            <person name="Roy A.S."/>
            <person name="Kraemer L."/>
            <person name="Andreson R."/>
            <person name="Gutowska M.A."/>
            <person name="Wolf J."/>
            <person name="Bergner S.V."/>
            <person name="Schilhabel M.B."/>
            <person name="Klostermeier U.C."/>
            <person name="Beiko R.G."/>
            <person name="Rosenstiel P."/>
            <person name="Hippler M."/>
            <person name="Laroche J."/>
        </authorList>
    </citation>
    <scope>NUCLEOTIDE SEQUENCE [LARGE SCALE GENOMIC DNA]</scope>
    <source>
        <strain evidence="2 3">CCMP1005</strain>
    </source>
</reference>
<name>K0T775_THAOC</name>
<feature type="compositionally biased region" description="Basic and acidic residues" evidence="1">
    <location>
        <begin position="67"/>
        <end position="76"/>
    </location>
</feature>
<feature type="compositionally biased region" description="Basic and acidic residues" evidence="1">
    <location>
        <begin position="102"/>
        <end position="124"/>
    </location>
</feature>
<comment type="caution">
    <text evidence="2">The sequence shown here is derived from an EMBL/GenBank/DDBJ whole genome shotgun (WGS) entry which is preliminary data.</text>
</comment>
<dbReference type="EMBL" id="AGNL01005023">
    <property type="protein sequence ID" value="EJK72964.1"/>
    <property type="molecule type" value="Genomic_DNA"/>
</dbReference>
<sequence>VLSRPVELGGQRPRRGHGGRCPRVGPGRQGRQDDLVVARAQTREVRVGRRYAPDLDPVPPRGVLGEPPRRHPEGGRPRPPVPQAQPPRRGVEKLVRRAQTPEARRGGPVEPTAERRPRRAERLVRPAAVVRAADRRGGGGTDSRTRPSVPWSTRALWRDHLSP</sequence>
<accession>K0T775</accession>
<evidence type="ECO:0000313" key="3">
    <source>
        <dbReference type="Proteomes" id="UP000266841"/>
    </source>
</evidence>
<evidence type="ECO:0000313" key="2">
    <source>
        <dbReference type="EMBL" id="EJK72964.1"/>
    </source>
</evidence>
<feature type="region of interest" description="Disordered" evidence="1">
    <location>
        <begin position="1"/>
        <end position="163"/>
    </location>
</feature>
<dbReference type="AlphaFoldDB" id="K0T775"/>
<proteinExistence type="predicted"/>
<keyword evidence="3" id="KW-1185">Reference proteome</keyword>
<feature type="non-terminal residue" evidence="2">
    <location>
        <position position="1"/>
    </location>
</feature>
<organism evidence="2 3">
    <name type="scientific">Thalassiosira oceanica</name>
    <name type="common">Marine diatom</name>
    <dbReference type="NCBI Taxonomy" id="159749"/>
    <lineage>
        <taxon>Eukaryota</taxon>
        <taxon>Sar</taxon>
        <taxon>Stramenopiles</taxon>
        <taxon>Ochrophyta</taxon>
        <taxon>Bacillariophyta</taxon>
        <taxon>Coscinodiscophyceae</taxon>
        <taxon>Thalassiosirophycidae</taxon>
        <taxon>Thalassiosirales</taxon>
        <taxon>Thalassiosiraceae</taxon>
        <taxon>Thalassiosira</taxon>
    </lineage>
</organism>